<keyword evidence="3" id="KW-1185">Reference proteome</keyword>
<reference evidence="3" key="1">
    <citation type="journal article" date="2019" name="Int. J. Syst. Evol. Microbiol.">
        <title>The Global Catalogue of Microorganisms (GCM) 10K type strain sequencing project: providing services to taxonomists for standard genome sequencing and annotation.</title>
        <authorList>
            <consortium name="The Broad Institute Genomics Platform"/>
            <consortium name="The Broad Institute Genome Sequencing Center for Infectious Disease"/>
            <person name="Wu L."/>
            <person name="Ma J."/>
        </authorList>
    </citation>
    <scope>NUCLEOTIDE SEQUENCE [LARGE SCALE GENOMIC DNA]</scope>
    <source>
        <strain evidence="3">KCTC 52094</strain>
    </source>
</reference>
<feature type="transmembrane region" description="Helical" evidence="1">
    <location>
        <begin position="35"/>
        <end position="52"/>
    </location>
</feature>
<accession>A0ABV7G7G0</accession>
<keyword evidence="1" id="KW-0812">Transmembrane</keyword>
<keyword evidence="1" id="KW-1133">Transmembrane helix</keyword>
<name>A0ABV7G7G0_9PROT</name>
<evidence type="ECO:0000313" key="3">
    <source>
        <dbReference type="Proteomes" id="UP001595593"/>
    </source>
</evidence>
<comment type="caution">
    <text evidence="2">The sequence shown here is derived from an EMBL/GenBank/DDBJ whole genome shotgun (WGS) entry which is preliminary data.</text>
</comment>
<dbReference type="Proteomes" id="UP001595593">
    <property type="component" value="Unassembled WGS sequence"/>
</dbReference>
<evidence type="ECO:0008006" key="4">
    <source>
        <dbReference type="Google" id="ProtNLM"/>
    </source>
</evidence>
<evidence type="ECO:0000256" key="1">
    <source>
        <dbReference type="SAM" id="Phobius"/>
    </source>
</evidence>
<dbReference type="EMBL" id="JBHRTN010000014">
    <property type="protein sequence ID" value="MFC3126162.1"/>
    <property type="molecule type" value="Genomic_DNA"/>
</dbReference>
<protein>
    <recommendedName>
        <fullName evidence="4">DUF58 domain-containing protein</fullName>
    </recommendedName>
</protein>
<proteinExistence type="predicted"/>
<sequence>MPQSPFRRLPALAVLTSAGLGYRFGAMPELALPSGWTMLLLGGGGAAAWLLLRRPARALPTLRLELRSVPPRHSLQDVLRFVGSAPLAWSARRGEWSLDLDGNGPAELPWRLELRHPEAPSMPLARAATLEAVLNASRRLYATREAATPGAAPAHREAGQMLGCDLEFDLPSPRRCITALAEGGFALLDDTGYRALSPPTANALLGEAGRLHGARP</sequence>
<keyword evidence="1" id="KW-0472">Membrane</keyword>
<evidence type="ECO:0000313" key="2">
    <source>
        <dbReference type="EMBL" id="MFC3126162.1"/>
    </source>
</evidence>
<dbReference type="RefSeq" id="WP_379597326.1">
    <property type="nucleotide sequence ID" value="NZ_JBHRTN010000014.1"/>
</dbReference>
<gene>
    <name evidence="2" type="ORF">ACFOD4_13925</name>
</gene>
<organism evidence="2 3">
    <name type="scientific">Teichococcus globiformis</name>
    <dbReference type="NCBI Taxonomy" id="2307229"/>
    <lineage>
        <taxon>Bacteria</taxon>
        <taxon>Pseudomonadati</taxon>
        <taxon>Pseudomonadota</taxon>
        <taxon>Alphaproteobacteria</taxon>
        <taxon>Acetobacterales</taxon>
        <taxon>Roseomonadaceae</taxon>
        <taxon>Roseomonas</taxon>
    </lineage>
</organism>